<reference evidence="2" key="1">
    <citation type="submission" date="2024-05" db="EMBL/GenBank/DDBJ databases">
        <title>Planctomycetes of the genus Singulisphaera possess chitinolytic capabilities.</title>
        <authorList>
            <person name="Ivanova A."/>
        </authorList>
    </citation>
    <scope>NUCLEOTIDE SEQUENCE</scope>
    <source>
        <strain evidence="2">Ch08T</strain>
    </source>
</reference>
<dbReference type="EMBL" id="CP155447">
    <property type="protein sequence ID" value="XBH04781.1"/>
    <property type="molecule type" value="Genomic_DNA"/>
</dbReference>
<feature type="region of interest" description="Disordered" evidence="1">
    <location>
        <begin position="22"/>
        <end position="48"/>
    </location>
</feature>
<protein>
    <submittedName>
        <fullName evidence="2">Uncharacterized protein</fullName>
    </submittedName>
</protein>
<feature type="compositionally biased region" description="Polar residues" evidence="1">
    <location>
        <begin position="29"/>
        <end position="40"/>
    </location>
</feature>
<dbReference type="RefSeq" id="WP_406697575.1">
    <property type="nucleotide sequence ID" value="NZ_CP155447.1"/>
</dbReference>
<dbReference type="AlphaFoldDB" id="A0AAU7CHY7"/>
<sequence length="139" mass="14538">MLRQVIKLKPDDKLSAQLLAQLAPPKSSADVTQPASQPEPASTALPEGATIEGTWKAAPAADTAINLTIRPGGAFTWSVEQKGQKREFGGASTFGDGILTLAQDKGPAMVGRVTWSDPSHMTFHVVGDGPDTPGLTFSK</sequence>
<organism evidence="2">
    <name type="scientific">Singulisphaera sp. Ch08</name>
    <dbReference type="NCBI Taxonomy" id="3120278"/>
    <lineage>
        <taxon>Bacteria</taxon>
        <taxon>Pseudomonadati</taxon>
        <taxon>Planctomycetota</taxon>
        <taxon>Planctomycetia</taxon>
        <taxon>Isosphaerales</taxon>
        <taxon>Isosphaeraceae</taxon>
        <taxon>Singulisphaera</taxon>
    </lineage>
</organism>
<gene>
    <name evidence="2" type="ORF">V5E97_01825</name>
</gene>
<proteinExistence type="predicted"/>
<name>A0AAU7CHY7_9BACT</name>
<evidence type="ECO:0000256" key="1">
    <source>
        <dbReference type="SAM" id="MobiDB-lite"/>
    </source>
</evidence>
<evidence type="ECO:0000313" key="2">
    <source>
        <dbReference type="EMBL" id="XBH04781.1"/>
    </source>
</evidence>
<accession>A0AAU7CHY7</accession>